<dbReference type="WBParaSite" id="SVE_0271400.1">
    <property type="protein sequence ID" value="SVE_0271400.1"/>
    <property type="gene ID" value="SVE_0271400"/>
</dbReference>
<sequence length="135" mass="15158">MFGREPNNIDIIGMEIGLSENITVEKIKMLRTSARITSEILRQKQNQKLNESRGQDELKVGSKVFIKSHPANKLQPPFQGPYIVRKIVDDRKPGRPLVRNKAQLKHFQDRASPEDSDSTASTADNSGSLISTTEE</sequence>
<evidence type="ECO:0000313" key="3">
    <source>
        <dbReference type="WBParaSite" id="SVE_0271400.1"/>
    </source>
</evidence>
<keyword evidence="2" id="KW-1185">Reference proteome</keyword>
<evidence type="ECO:0000256" key="1">
    <source>
        <dbReference type="SAM" id="MobiDB-lite"/>
    </source>
</evidence>
<proteinExistence type="predicted"/>
<organism evidence="2 3">
    <name type="scientific">Strongyloides venezuelensis</name>
    <name type="common">Threadworm</name>
    <dbReference type="NCBI Taxonomy" id="75913"/>
    <lineage>
        <taxon>Eukaryota</taxon>
        <taxon>Metazoa</taxon>
        <taxon>Ecdysozoa</taxon>
        <taxon>Nematoda</taxon>
        <taxon>Chromadorea</taxon>
        <taxon>Rhabditida</taxon>
        <taxon>Tylenchina</taxon>
        <taxon>Panagrolaimomorpha</taxon>
        <taxon>Strongyloidoidea</taxon>
        <taxon>Strongyloididae</taxon>
        <taxon>Strongyloides</taxon>
    </lineage>
</organism>
<dbReference type="STRING" id="75913.A0A0K0F1N9"/>
<dbReference type="Proteomes" id="UP000035680">
    <property type="component" value="Unassembled WGS sequence"/>
</dbReference>
<name>A0A0K0F1N9_STRVS</name>
<reference evidence="2" key="1">
    <citation type="submission" date="2014-07" db="EMBL/GenBank/DDBJ databases">
        <authorList>
            <person name="Martin A.A"/>
            <person name="De Silva N."/>
        </authorList>
    </citation>
    <scope>NUCLEOTIDE SEQUENCE</scope>
</reference>
<evidence type="ECO:0000313" key="2">
    <source>
        <dbReference type="Proteomes" id="UP000035680"/>
    </source>
</evidence>
<accession>A0A0K0F1N9</accession>
<reference evidence="3" key="2">
    <citation type="submission" date="2015-08" db="UniProtKB">
        <authorList>
            <consortium name="WormBaseParasite"/>
        </authorList>
    </citation>
    <scope>IDENTIFICATION</scope>
</reference>
<feature type="compositionally biased region" description="Low complexity" evidence="1">
    <location>
        <begin position="118"/>
        <end position="128"/>
    </location>
</feature>
<protein>
    <submittedName>
        <fullName evidence="3">Gag-pol polyprotein</fullName>
    </submittedName>
</protein>
<feature type="region of interest" description="Disordered" evidence="1">
    <location>
        <begin position="94"/>
        <end position="135"/>
    </location>
</feature>
<dbReference type="AlphaFoldDB" id="A0A0K0F1N9"/>